<accession>A0A2A2K4W0</accession>
<dbReference type="AlphaFoldDB" id="A0A2A2K4W0"/>
<evidence type="ECO:0000256" key="1">
    <source>
        <dbReference type="SAM" id="MobiDB-lite"/>
    </source>
</evidence>
<name>A0A2A2K4W0_9BILA</name>
<evidence type="ECO:0000313" key="3">
    <source>
        <dbReference type="EMBL" id="PAV68932.1"/>
    </source>
</evidence>
<gene>
    <name evidence="3" type="ORF">WR25_02133</name>
</gene>
<feature type="compositionally biased region" description="Basic and acidic residues" evidence="1">
    <location>
        <begin position="40"/>
        <end position="54"/>
    </location>
</feature>
<evidence type="ECO:0000259" key="2">
    <source>
        <dbReference type="Pfam" id="PF24293"/>
    </source>
</evidence>
<feature type="compositionally biased region" description="Low complexity" evidence="1">
    <location>
        <begin position="55"/>
        <end position="69"/>
    </location>
</feature>
<comment type="caution">
    <text evidence="3">The sequence shown here is derived from an EMBL/GenBank/DDBJ whole genome shotgun (WGS) entry which is preliminary data.</text>
</comment>
<feature type="domain" description="Edg1 TPR repeats region" evidence="2">
    <location>
        <begin position="189"/>
        <end position="430"/>
    </location>
</feature>
<dbReference type="Pfam" id="PF24293">
    <property type="entry name" value="TPR_Edg1"/>
    <property type="match status" value="1"/>
</dbReference>
<evidence type="ECO:0000313" key="4">
    <source>
        <dbReference type="Proteomes" id="UP000218231"/>
    </source>
</evidence>
<protein>
    <recommendedName>
        <fullName evidence="2">Edg1 TPR repeats region domain-containing protein</fullName>
    </recommendedName>
</protein>
<sequence length="445" mass="50708">MSIFPFLWKKSDIYKRYLLKKTFFPAKMLIFEVSEYTEKQKVEKAVEDDQHEGKQTGQMEHGQGEQQQTDSDKLLEQSQATNEKSGKADDDGQSSMQGVSGNAKSKIVQAKANPEESPLLQSNEDGEETGETAEREKKDEAEASGSEERKSGEQGEDVDGEPTDQKEEEEQVQTTNTTQTQLEPGAAKPSFYDLLEQQLNTVALTAKFDSSVVSRIRTWEAQIELTHEQKDNIIQKFLSAFDAIHLAVDNEQLVELLMLAKKFTDHFGLLHKDLLMGALCKKYIEMKDNSFQALDRHFSDFSAELTDLIKNLPDHQTVNKDEGQLDQHRDKLYWLLLLNPPEVLYRLLSHSLVNSGIVPVVNKILANFPSLFALCTVNRETTRPFNKEPLLISVICRIFEADPERWKQEEQRTNVIYMVQSLIEQLRVESNLKQLGKIITLNVKA</sequence>
<feature type="region of interest" description="Disordered" evidence="1">
    <location>
        <begin position="40"/>
        <end position="185"/>
    </location>
</feature>
<organism evidence="3 4">
    <name type="scientific">Diploscapter pachys</name>
    <dbReference type="NCBI Taxonomy" id="2018661"/>
    <lineage>
        <taxon>Eukaryota</taxon>
        <taxon>Metazoa</taxon>
        <taxon>Ecdysozoa</taxon>
        <taxon>Nematoda</taxon>
        <taxon>Chromadorea</taxon>
        <taxon>Rhabditida</taxon>
        <taxon>Rhabditina</taxon>
        <taxon>Rhabditomorpha</taxon>
        <taxon>Rhabditoidea</taxon>
        <taxon>Rhabditidae</taxon>
        <taxon>Diploscapter</taxon>
    </lineage>
</organism>
<keyword evidence="4" id="KW-1185">Reference proteome</keyword>
<proteinExistence type="predicted"/>
<dbReference type="InterPro" id="IPR056581">
    <property type="entry name" value="TPR_Edg1"/>
</dbReference>
<dbReference type="EMBL" id="LIAE01009660">
    <property type="protein sequence ID" value="PAV68932.1"/>
    <property type="molecule type" value="Genomic_DNA"/>
</dbReference>
<feature type="compositionally biased region" description="Low complexity" evidence="1">
    <location>
        <begin position="172"/>
        <end position="183"/>
    </location>
</feature>
<dbReference type="Proteomes" id="UP000218231">
    <property type="component" value="Unassembled WGS sequence"/>
</dbReference>
<feature type="compositionally biased region" description="Basic and acidic residues" evidence="1">
    <location>
        <begin position="132"/>
        <end position="153"/>
    </location>
</feature>
<feature type="compositionally biased region" description="Acidic residues" evidence="1">
    <location>
        <begin position="154"/>
        <end position="171"/>
    </location>
</feature>
<feature type="compositionally biased region" description="Polar residues" evidence="1">
    <location>
        <begin position="93"/>
        <end position="103"/>
    </location>
</feature>
<reference evidence="3 4" key="1">
    <citation type="journal article" date="2017" name="Curr. Biol.">
        <title>Genome architecture and evolution of a unichromosomal asexual nematode.</title>
        <authorList>
            <person name="Fradin H."/>
            <person name="Zegar C."/>
            <person name="Gutwein M."/>
            <person name="Lucas J."/>
            <person name="Kovtun M."/>
            <person name="Corcoran D."/>
            <person name="Baugh L.R."/>
            <person name="Kiontke K."/>
            <person name="Gunsalus K."/>
            <person name="Fitch D.H."/>
            <person name="Piano F."/>
        </authorList>
    </citation>
    <scope>NUCLEOTIDE SEQUENCE [LARGE SCALE GENOMIC DNA]</scope>
    <source>
        <strain evidence="3">PF1309</strain>
    </source>
</reference>